<dbReference type="FunFam" id="3.30.1490.30:FF:000001">
    <property type="entry name" value="DNA topoisomerase 2"/>
    <property type="match status" value="1"/>
</dbReference>
<dbReference type="Gene3D" id="3.30.1490.30">
    <property type="match status" value="1"/>
</dbReference>
<keyword evidence="11" id="KW-0238">DNA-binding</keyword>
<dbReference type="Pfam" id="PF16898">
    <property type="entry name" value="TOPRIM_C"/>
    <property type="match status" value="1"/>
</dbReference>
<dbReference type="InterPro" id="IPR006171">
    <property type="entry name" value="TOPRIM_dom"/>
</dbReference>
<evidence type="ECO:0000256" key="9">
    <source>
        <dbReference type="ARBA" id="ARBA00022842"/>
    </source>
</evidence>
<proteinExistence type="inferred from homology"/>
<dbReference type="GO" id="GO:0003918">
    <property type="term" value="F:DNA topoisomerase type II (double strand cut, ATP-hydrolyzing) activity"/>
    <property type="evidence" value="ECO:0007669"/>
    <property type="project" value="UniProtKB-EC"/>
</dbReference>
<keyword evidence="10" id="KW-0799">Topoisomerase</keyword>
<dbReference type="GO" id="GO:0003677">
    <property type="term" value="F:DNA binding"/>
    <property type="evidence" value="ECO:0007669"/>
    <property type="project" value="UniProtKB-KW"/>
</dbReference>
<evidence type="ECO:0000313" key="15">
    <source>
        <dbReference type="EMBL" id="QHT98935.1"/>
    </source>
</evidence>
<dbReference type="PROSITE" id="PS50880">
    <property type="entry name" value="TOPRIM"/>
    <property type="match status" value="1"/>
</dbReference>
<evidence type="ECO:0000259" key="14">
    <source>
        <dbReference type="PROSITE" id="PS52040"/>
    </source>
</evidence>
<feature type="domain" description="Toprim" evidence="13">
    <location>
        <begin position="438"/>
        <end position="552"/>
    </location>
</feature>
<dbReference type="InterPro" id="IPR013758">
    <property type="entry name" value="Topo_IIA_A/C_ab"/>
</dbReference>
<dbReference type="InterPro" id="IPR050634">
    <property type="entry name" value="DNA_Topoisomerase_II"/>
</dbReference>
<dbReference type="Pfam" id="PF01751">
    <property type="entry name" value="Toprim"/>
    <property type="match status" value="1"/>
</dbReference>
<comment type="similarity">
    <text evidence="4">Belongs to the type II topoisomerase family.</text>
</comment>
<dbReference type="InterPro" id="IPR001241">
    <property type="entry name" value="Topo_IIA"/>
</dbReference>
<keyword evidence="8" id="KW-0067">ATP-binding</keyword>
<dbReference type="PROSITE" id="PS00177">
    <property type="entry name" value="TOPOISOMERASE_II"/>
    <property type="match status" value="1"/>
</dbReference>
<dbReference type="PANTHER" id="PTHR10169:SF38">
    <property type="entry name" value="DNA TOPOISOMERASE 2"/>
    <property type="match status" value="1"/>
</dbReference>
<evidence type="ECO:0000256" key="1">
    <source>
        <dbReference type="ARBA" id="ARBA00000185"/>
    </source>
</evidence>
<evidence type="ECO:0000256" key="10">
    <source>
        <dbReference type="ARBA" id="ARBA00023029"/>
    </source>
</evidence>
<dbReference type="Gene3D" id="3.30.230.10">
    <property type="match status" value="1"/>
</dbReference>
<dbReference type="FunFam" id="3.90.199.10:FF:000002">
    <property type="entry name" value="DNA topoisomerase 2"/>
    <property type="match status" value="1"/>
</dbReference>
<dbReference type="InterPro" id="IPR013760">
    <property type="entry name" value="Topo_IIA-like_dom_sf"/>
</dbReference>
<evidence type="ECO:0000256" key="6">
    <source>
        <dbReference type="ARBA" id="ARBA00022723"/>
    </source>
</evidence>
<keyword evidence="6" id="KW-0479">Metal-binding</keyword>
<organism evidence="15">
    <name type="scientific">viral metagenome</name>
    <dbReference type="NCBI Taxonomy" id="1070528"/>
    <lineage>
        <taxon>unclassified sequences</taxon>
        <taxon>metagenomes</taxon>
        <taxon>organismal metagenomes</taxon>
    </lineage>
</organism>
<dbReference type="GO" id="GO:0046872">
    <property type="term" value="F:metal ion binding"/>
    <property type="evidence" value="ECO:0007669"/>
    <property type="project" value="UniProtKB-KW"/>
</dbReference>
<dbReference type="FunFam" id="3.40.50.670:FF:000001">
    <property type="entry name" value="DNA topoisomerase 2"/>
    <property type="match status" value="1"/>
</dbReference>
<dbReference type="SUPFAM" id="SSF56719">
    <property type="entry name" value="Type II DNA topoisomerase"/>
    <property type="match status" value="1"/>
</dbReference>
<evidence type="ECO:0000256" key="11">
    <source>
        <dbReference type="ARBA" id="ARBA00023125"/>
    </source>
</evidence>
<keyword evidence="12" id="KW-0413">Isomerase</keyword>
<dbReference type="GO" id="GO:0005524">
    <property type="term" value="F:ATP binding"/>
    <property type="evidence" value="ECO:0007669"/>
    <property type="project" value="UniProtKB-KW"/>
</dbReference>
<feature type="domain" description="Topo IIA-type catalytic" evidence="14">
    <location>
        <begin position="682"/>
        <end position="1139"/>
    </location>
</feature>
<dbReference type="PROSITE" id="PS52040">
    <property type="entry name" value="TOPO_IIA"/>
    <property type="match status" value="1"/>
</dbReference>
<sequence length="1181" mass="135715">MAVNDKSIEEKYKKYKLRDHVYNVSDTYVGSCESTKINAYVFDNNTNKMINKEISYVPGLLKIFDEVIVNAIDHATRLKMEEKNGKENIKHVKNIKITINKETGYISVFNDGNGIDIVKHPEHDNIWIPEMIFSELLTSTNYDKNEEKIIGGKGGLGTKLCNIFSKEFKIETIDHYRKKIYKQIFRNNMIDKDPPEISSYTKIPYTIISFLPDYKRFGLNGITDDIYDIFKRRVIDACSTTSKDVSVFFNDEKLPIKDFEKFSELFLNKTEQPLVYEQCGERWEIAIAPSSNGIFEQISFVNGINTLRGGKHVDYVLNQVVKGLVDMTFSKKKKTIKAQHIKDNIMIFVKATIVNPAFDSQSKETLTTAITKFGSTCSVSDKFIDKLYKTGIVDKALSLTEVQDQKKLVKTDGKKVSKIIIPKLDDANLAGTKNSAECTLILTEGDSAKTMAITGLSVVGRDRYGVFPLRGKIMNVKDATLQKISDNAEITAIKKILGLEQNKTYKDLSSLRYGSIMIMTDQDHDGSHIKGLLFNIFQSMWSSLYKMDGFISSMLTPIIKASNSKNEVIEFYNMSDYEKWNETDIAKKGWKIKYYKGLGTSNDQEAKEYFKNMKKITYKYTEQSDEHIDLAFNKKRADDRKEWLSNYNKTNILDYTNYSVNYETFIDKELIHFSNRDLQRSINHLCDGLKESTRKILFACFKRKLYTNEIKVAQLSGYVSEVSAYHHGEASLQQAIVGMAQIFVGNNNINLLVPNGQFGSRTLSNGSDASSPRYIYTLLSKLSRTIFREDDINILNYQEDDGQQIEPEYYIPIIPMILVNGGLGIGTGYSTNVPQFNPTDLINISKLICEAIKIANIKTETEEDLERIYDTIDLTPIDELVPYYLGFKGVIEKNEKDNYVSKGIYNWTDDNTVEITELPIGTWTDDYKEYLENMIVNGTNSLKSIENHYTSKNIRFILHFNAGAKQTIGDKFETLFKLSSSKNLNMNNMHLFSEKGAIKRYDTTTDIIKEWAEVRIRKYFERKNYKVKILEKDYNILSAKIKFITDVIEGRIIIMNKKLTEVAVQLENAGYSKIYKDDNDSSEVETDDNIKGYRYLISMPISQLTYDRKLILEKEVEELNNKLNNLKNTNIEDIWLTELIELEEAWKEHKETIELDYENDKKGIVNKIGKAKTTKVVKKKK</sequence>
<comment type="cofactor">
    <cofactor evidence="3">
        <name>Mg(2+)</name>
        <dbReference type="ChEBI" id="CHEBI:18420"/>
    </cofactor>
</comment>
<protein>
    <recommendedName>
        <fullName evidence="5">DNA topoisomerase (ATP-hydrolyzing)</fullName>
        <ecNumber evidence="5">5.6.2.2</ecNumber>
    </recommendedName>
</protein>
<dbReference type="InterPro" id="IPR013757">
    <property type="entry name" value="Topo_IIA_A_a_sf"/>
</dbReference>
<dbReference type="InterPro" id="IPR031660">
    <property type="entry name" value="TOPRIM_C"/>
</dbReference>
<comment type="cofactor">
    <cofactor evidence="2">
        <name>Ca(2+)</name>
        <dbReference type="ChEBI" id="CHEBI:29108"/>
    </cofactor>
</comment>
<accession>A0A6C0J2N9</accession>
<dbReference type="SUPFAM" id="SSF54211">
    <property type="entry name" value="Ribosomal protein S5 domain 2-like"/>
    <property type="match status" value="1"/>
</dbReference>
<dbReference type="Gene3D" id="3.90.199.10">
    <property type="entry name" value="Topoisomerase II, domain 5"/>
    <property type="match status" value="1"/>
</dbReference>
<dbReference type="EMBL" id="MN740298">
    <property type="protein sequence ID" value="QHT98935.1"/>
    <property type="molecule type" value="Genomic_DNA"/>
</dbReference>
<dbReference type="InterPro" id="IPR014721">
    <property type="entry name" value="Ribsml_uS5_D2-typ_fold_subgr"/>
</dbReference>
<dbReference type="InterPro" id="IPR020568">
    <property type="entry name" value="Ribosomal_Su5_D2-typ_SF"/>
</dbReference>
<dbReference type="GO" id="GO:0000819">
    <property type="term" value="P:sister chromatid segregation"/>
    <property type="evidence" value="ECO:0007669"/>
    <property type="project" value="TreeGrafter"/>
</dbReference>
<dbReference type="Gene3D" id="3.30.1360.40">
    <property type="match status" value="1"/>
</dbReference>
<dbReference type="Pfam" id="PF00204">
    <property type="entry name" value="DNA_gyraseB"/>
    <property type="match status" value="1"/>
</dbReference>
<keyword evidence="9" id="KW-0460">Magnesium</keyword>
<dbReference type="PRINTS" id="PR00418">
    <property type="entry name" value="TPI2FAMILY"/>
</dbReference>
<dbReference type="GO" id="GO:0000712">
    <property type="term" value="P:resolution of meiotic recombination intermediates"/>
    <property type="evidence" value="ECO:0007669"/>
    <property type="project" value="TreeGrafter"/>
</dbReference>
<keyword evidence="7" id="KW-0547">Nucleotide-binding</keyword>
<evidence type="ECO:0000256" key="12">
    <source>
        <dbReference type="ARBA" id="ARBA00023235"/>
    </source>
</evidence>
<dbReference type="Gene3D" id="3.30.565.10">
    <property type="entry name" value="Histidine kinase-like ATPase, C-terminal domain"/>
    <property type="match status" value="1"/>
</dbReference>
<dbReference type="InterPro" id="IPR001154">
    <property type="entry name" value="TopoII_euk"/>
</dbReference>
<dbReference type="EC" id="5.6.2.2" evidence="5"/>
<dbReference type="GO" id="GO:0005634">
    <property type="term" value="C:nucleus"/>
    <property type="evidence" value="ECO:0007669"/>
    <property type="project" value="TreeGrafter"/>
</dbReference>
<evidence type="ECO:0000259" key="13">
    <source>
        <dbReference type="PROSITE" id="PS50880"/>
    </source>
</evidence>
<name>A0A6C0J2N9_9ZZZZ</name>
<dbReference type="Gene3D" id="1.10.268.10">
    <property type="entry name" value="Topoisomerase, domain 3"/>
    <property type="match status" value="1"/>
</dbReference>
<dbReference type="SMART" id="SM00434">
    <property type="entry name" value="TOP4c"/>
    <property type="match status" value="1"/>
</dbReference>
<dbReference type="PANTHER" id="PTHR10169">
    <property type="entry name" value="DNA TOPOISOMERASE/GYRASE"/>
    <property type="match status" value="1"/>
</dbReference>
<evidence type="ECO:0000256" key="3">
    <source>
        <dbReference type="ARBA" id="ARBA00001946"/>
    </source>
</evidence>
<evidence type="ECO:0000256" key="7">
    <source>
        <dbReference type="ARBA" id="ARBA00022741"/>
    </source>
</evidence>
<dbReference type="InterPro" id="IPR018522">
    <property type="entry name" value="TopoIIA_CS"/>
</dbReference>
<dbReference type="CDD" id="cd03481">
    <property type="entry name" value="TopoIIA_Trans_ScTopoIIA"/>
    <property type="match status" value="1"/>
</dbReference>
<dbReference type="PRINTS" id="PR01158">
    <property type="entry name" value="TOPISMRASEII"/>
</dbReference>
<evidence type="ECO:0000256" key="2">
    <source>
        <dbReference type="ARBA" id="ARBA00001913"/>
    </source>
</evidence>
<evidence type="ECO:0000256" key="8">
    <source>
        <dbReference type="ARBA" id="ARBA00022840"/>
    </source>
</evidence>
<dbReference type="InterPro" id="IPR002205">
    <property type="entry name" value="Topo_IIA_dom_A"/>
</dbReference>
<dbReference type="SUPFAM" id="SSF55874">
    <property type="entry name" value="ATPase domain of HSP90 chaperone/DNA topoisomerase II/histidine kinase"/>
    <property type="match status" value="1"/>
</dbReference>
<dbReference type="AlphaFoldDB" id="A0A6C0J2N9"/>
<dbReference type="SMART" id="SM00433">
    <property type="entry name" value="TOP2c"/>
    <property type="match status" value="1"/>
</dbReference>
<evidence type="ECO:0000256" key="4">
    <source>
        <dbReference type="ARBA" id="ARBA00011080"/>
    </source>
</evidence>
<dbReference type="InterPro" id="IPR013759">
    <property type="entry name" value="Topo_IIA_B_C"/>
</dbReference>
<dbReference type="GO" id="GO:0006265">
    <property type="term" value="P:DNA topological change"/>
    <property type="evidence" value="ECO:0007669"/>
    <property type="project" value="InterPro"/>
</dbReference>
<evidence type="ECO:0000256" key="5">
    <source>
        <dbReference type="ARBA" id="ARBA00012895"/>
    </source>
</evidence>
<dbReference type="InterPro" id="IPR013506">
    <property type="entry name" value="Topo_IIA_bsu_dom2"/>
</dbReference>
<comment type="catalytic activity">
    <reaction evidence="1">
        <text>ATP-dependent breakage, passage and rejoining of double-stranded DNA.</text>
        <dbReference type="EC" id="5.6.2.2"/>
    </reaction>
</comment>
<dbReference type="InterPro" id="IPR036890">
    <property type="entry name" value="HATPase_C_sf"/>
</dbReference>
<reference evidence="15" key="1">
    <citation type="journal article" date="2020" name="Nature">
        <title>Giant virus diversity and host interactions through global metagenomics.</title>
        <authorList>
            <person name="Schulz F."/>
            <person name="Roux S."/>
            <person name="Paez-Espino D."/>
            <person name="Jungbluth S."/>
            <person name="Walsh D.A."/>
            <person name="Denef V.J."/>
            <person name="McMahon K.D."/>
            <person name="Konstantinidis K.T."/>
            <person name="Eloe-Fadrosh E.A."/>
            <person name="Kyrpides N.C."/>
            <person name="Woyke T."/>
        </authorList>
    </citation>
    <scope>NUCLEOTIDE SEQUENCE</scope>
    <source>
        <strain evidence="15">GVMAG-M-3300025695-21</strain>
    </source>
</reference>
<dbReference type="Gene3D" id="3.40.50.670">
    <property type="match status" value="1"/>
</dbReference>
<dbReference type="Pfam" id="PF00521">
    <property type="entry name" value="DNA_topoisoIV"/>
    <property type="match status" value="1"/>
</dbReference>